<protein>
    <submittedName>
        <fullName evidence="2">Uncharacterized protein</fullName>
    </submittedName>
</protein>
<dbReference type="EMBL" id="JAUYZG010000014">
    <property type="protein sequence ID" value="KAK2888760.1"/>
    <property type="molecule type" value="Genomic_DNA"/>
</dbReference>
<evidence type="ECO:0000256" key="1">
    <source>
        <dbReference type="SAM" id="MobiDB-lite"/>
    </source>
</evidence>
<dbReference type="Proteomes" id="UP001187343">
    <property type="component" value="Unassembled WGS sequence"/>
</dbReference>
<feature type="region of interest" description="Disordered" evidence="1">
    <location>
        <begin position="122"/>
        <end position="169"/>
    </location>
</feature>
<evidence type="ECO:0000313" key="2">
    <source>
        <dbReference type="EMBL" id="KAK2888760.1"/>
    </source>
</evidence>
<keyword evidence="3" id="KW-1185">Reference proteome</keyword>
<sequence>MNRESESKTRSCSTKCVKESKRKHVHGSWSSFHVHSCSPYSRQYTPGTSRPPSAPDRLQGPTGRSNTQALIQVKCEPAVFLRSSVVFLNPVFTSTDHSSSCADALGSIQHVCRFLKEADASHASRGGERAGERKDVPSSFSQHPPQRSCSSEREKNSERKKAREWEESECVGMAGEQDCERLCC</sequence>
<organism evidence="2 3">
    <name type="scientific">Cirrhinus molitorella</name>
    <name type="common">mud carp</name>
    <dbReference type="NCBI Taxonomy" id="172907"/>
    <lineage>
        <taxon>Eukaryota</taxon>
        <taxon>Metazoa</taxon>
        <taxon>Chordata</taxon>
        <taxon>Craniata</taxon>
        <taxon>Vertebrata</taxon>
        <taxon>Euteleostomi</taxon>
        <taxon>Actinopterygii</taxon>
        <taxon>Neopterygii</taxon>
        <taxon>Teleostei</taxon>
        <taxon>Ostariophysi</taxon>
        <taxon>Cypriniformes</taxon>
        <taxon>Cyprinidae</taxon>
        <taxon>Labeoninae</taxon>
        <taxon>Labeonini</taxon>
        <taxon>Cirrhinus</taxon>
    </lineage>
</organism>
<proteinExistence type="predicted"/>
<reference evidence="2" key="1">
    <citation type="submission" date="2023-08" db="EMBL/GenBank/DDBJ databases">
        <title>Chromosome-level Genome Assembly of mud carp (Cirrhinus molitorella).</title>
        <authorList>
            <person name="Liu H."/>
        </authorList>
    </citation>
    <scope>NUCLEOTIDE SEQUENCE</scope>
    <source>
        <strain evidence="2">Prfri</strain>
        <tissue evidence="2">Muscle</tissue>
    </source>
</reference>
<gene>
    <name evidence="2" type="ORF">Q8A67_014135</name>
</gene>
<feature type="compositionally biased region" description="Basic and acidic residues" evidence="1">
    <location>
        <begin position="150"/>
        <end position="165"/>
    </location>
</feature>
<accession>A0AA88TJG1</accession>
<feature type="compositionally biased region" description="Polar residues" evidence="1">
    <location>
        <begin position="138"/>
        <end position="149"/>
    </location>
</feature>
<name>A0AA88TJG1_9TELE</name>
<evidence type="ECO:0000313" key="3">
    <source>
        <dbReference type="Proteomes" id="UP001187343"/>
    </source>
</evidence>
<feature type="compositionally biased region" description="Basic and acidic residues" evidence="1">
    <location>
        <begin position="122"/>
        <end position="136"/>
    </location>
</feature>
<feature type="compositionally biased region" description="Polar residues" evidence="1">
    <location>
        <begin position="28"/>
        <end position="51"/>
    </location>
</feature>
<dbReference type="AlphaFoldDB" id="A0AA88TJG1"/>
<feature type="region of interest" description="Disordered" evidence="1">
    <location>
        <begin position="23"/>
        <end position="65"/>
    </location>
</feature>
<comment type="caution">
    <text evidence="2">The sequence shown here is derived from an EMBL/GenBank/DDBJ whole genome shotgun (WGS) entry which is preliminary data.</text>
</comment>